<comment type="caution">
    <text evidence="3">The sequence shown here is derived from an EMBL/GenBank/DDBJ whole genome shotgun (WGS) entry which is preliminary data.</text>
</comment>
<name>A0A917BKV0_9ACTN</name>
<keyword evidence="2" id="KW-0732">Signal</keyword>
<evidence type="ECO:0000256" key="1">
    <source>
        <dbReference type="SAM" id="MobiDB-lite"/>
    </source>
</evidence>
<reference evidence="3" key="1">
    <citation type="journal article" date="2014" name="Int. J. Syst. Evol. Microbiol.">
        <title>Complete genome sequence of Corynebacterium casei LMG S-19264T (=DSM 44701T), isolated from a smear-ripened cheese.</title>
        <authorList>
            <consortium name="US DOE Joint Genome Institute (JGI-PGF)"/>
            <person name="Walter F."/>
            <person name="Albersmeier A."/>
            <person name="Kalinowski J."/>
            <person name="Ruckert C."/>
        </authorList>
    </citation>
    <scope>NUCLEOTIDE SEQUENCE</scope>
    <source>
        <strain evidence="3">CGMCC 1.16067</strain>
    </source>
</reference>
<keyword evidence="4" id="KW-1185">Reference proteome</keyword>
<dbReference type="AlphaFoldDB" id="A0A917BKV0"/>
<organism evidence="3 4">
    <name type="scientific">Marmoricola endophyticus</name>
    <dbReference type="NCBI Taxonomy" id="2040280"/>
    <lineage>
        <taxon>Bacteria</taxon>
        <taxon>Bacillati</taxon>
        <taxon>Actinomycetota</taxon>
        <taxon>Actinomycetes</taxon>
        <taxon>Propionibacteriales</taxon>
        <taxon>Nocardioidaceae</taxon>
        <taxon>Marmoricola</taxon>
    </lineage>
</organism>
<evidence type="ECO:0000256" key="2">
    <source>
        <dbReference type="SAM" id="SignalP"/>
    </source>
</evidence>
<accession>A0A917BKV0</accession>
<gene>
    <name evidence="3" type="ORF">GCM10011519_20020</name>
</gene>
<dbReference type="Proteomes" id="UP000649179">
    <property type="component" value="Unassembled WGS sequence"/>
</dbReference>
<dbReference type="EMBL" id="BMKQ01000001">
    <property type="protein sequence ID" value="GGF46117.1"/>
    <property type="molecule type" value="Genomic_DNA"/>
</dbReference>
<evidence type="ECO:0008006" key="5">
    <source>
        <dbReference type="Google" id="ProtNLM"/>
    </source>
</evidence>
<sequence>MHGTPAPRTDPRSAMTTSRLTRTATATAATTVLLGLGAGAAHAARSPQPATGTTTLQFGGPALKPLTSNGCGGLTATASGDATVRTTGAGKFQANLGVTRIVYTDAGNSRIEHAGSSITLSNSCYEVTFAGFFVGNLGNHNSVVLDVTAKTRSSDESGRRLEIFRLDASGATTSVLTRRGTTQTRTTSMNLLLGTEGARELNQLVTGSEDTGPFVTGQQLGKGRTTVKVPATAMVSTVDTTPPPAQPAPGTTPADPPATGDPTPSDPPPADSGATPPTEG</sequence>
<feature type="compositionally biased region" description="Low complexity" evidence="1">
    <location>
        <begin position="248"/>
        <end position="263"/>
    </location>
</feature>
<feature type="signal peptide" evidence="2">
    <location>
        <begin position="1"/>
        <end position="43"/>
    </location>
</feature>
<evidence type="ECO:0000313" key="4">
    <source>
        <dbReference type="Proteomes" id="UP000649179"/>
    </source>
</evidence>
<feature type="chain" id="PRO_5036965631" description="Htaa domain-containing protein" evidence="2">
    <location>
        <begin position="44"/>
        <end position="280"/>
    </location>
</feature>
<proteinExistence type="predicted"/>
<evidence type="ECO:0000313" key="3">
    <source>
        <dbReference type="EMBL" id="GGF46117.1"/>
    </source>
</evidence>
<feature type="compositionally biased region" description="Low complexity" evidence="1">
    <location>
        <begin position="271"/>
        <end position="280"/>
    </location>
</feature>
<feature type="region of interest" description="Disordered" evidence="1">
    <location>
        <begin position="1"/>
        <end position="20"/>
    </location>
</feature>
<feature type="region of interest" description="Disordered" evidence="1">
    <location>
        <begin position="233"/>
        <end position="280"/>
    </location>
</feature>
<reference evidence="3" key="2">
    <citation type="submission" date="2020-09" db="EMBL/GenBank/DDBJ databases">
        <authorList>
            <person name="Sun Q."/>
            <person name="Zhou Y."/>
        </authorList>
    </citation>
    <scope>NUCLEOTIDE SEQUENCE</scope>
    <source>
        <strain evidence="3">CGMCC 1.16067</strain>
    </source>
</reference>
<protein>
    <recommendedName>
        <fullName evidence="5">Htaa domain-containing protein</fullName>
    </recommendedName>
</protein>